<protein>
    <recommendedName>
        <fullName evidence="2">FecR protein domain-containing protein</fullName>
    </recommendedName>
</protein>
<dbReference type="InterPro" id="IPR006860">
    <property type="entry name" value="FecR"/>
</dbReference>
<proteinExistence type="predicted"/>
<keyword evidence="1" id="KW-1133">Transmembrane helix</keyword>
<dbReference type="AlphaFoldDB" id="A0A2N1J3H6"/>
<keyword evidence="1" id="KW-0472">Membrane</keyword>
<dbReference type="EMBL" id="NXIF01000023">
    <property type="protein sequence ID" value="PKI81054.1"/>
    <property type="molecule type" value="Genomic_DNA"/>
</dbReference>
<comment type="caution">
    <text evidence="3">The sequence shown here is derived from an EMBL/GenBank/DDBJ whole genome shotgun (WGS) entry which is preliminary data.</text>
</comment>
<name>A0A2N1J3H6_9BACT</name>
<accession>A0A2N1J3H6</accession>
<sequence length="146" mass="16856">MINKDFFLRIVFIALFLVSFLFSKDIGIVEKVVVDDTENQVALVQRGEEVLFITSAGFKVQKKDIIKTFKASKLKIRFIDDTIIYIGPKTTLEIAQYYYDKQNKQNNKTNFKIKQGSYKIKTGDIEKLAPKQFKIETQFSTIGIRG</sequence>
<dbReference type="PANTHER" id="PTHR38731:SF1">
    <property type="entry name" value="FECR PROTEIN DOMAIN-CONTAINING PROTEIN"/>
    <property type="match status" value="1"/>
</dbReference>
<feature type="domain" description="FecR protein" evidence="2">
    <location>
        <begin position="65"/>
        <end position="146"/>
    </location>
</feature>
<dbReference type="Proteomes" id="UP000233248">
    <property type="component" value="Unassembled WGS sequence"/>
</dbReference>
<organism evidence="3 4">
    <name type="scientific">Malaciobacter halophilus</name>
    <dbReference type="NCBI Taxonomy" id="197482"/>
    <lineage>
        <taxon>Bacteria</taxon>
        <taxon>Pseudomonadati</taxon>
        <taxon>Campylobacterota</taxon>
        <taxon>Epsilonproteobacteria</taxon>
        <taxon>Campylobacterales</taxon>
        <taxon>Arcobacteraceae</taxon>
        <taxon>Malaciobacter</taxon>
    </lineage>
</organism>
<evidence type="ECO:0000259" key="2">
    <source>
        <dbReference type="Pfam" id="PF04773"/>
    </source>
</evidence>
<feature type="transmembrane region" description="Helical" evidence="1">
    <location>
        <begin position="6"/>
        <end position="23"/>
    </location>
</feature>
<evidence type="ECO:0000256" key="1">
    <source>
        <dbReference type="SAM" id="Phobius"/>
    </source>
</evidence>
<evidence type="ECO:0000313" key="3">
    <source>
        <dbReference type="EMBL" id="PKI81054.1"/>
    </source>
</evidence>
<keyword evidence="1" id="KW-0812">Transmembrane</keyword>
<keyword evidence="4" id="KW-1185">Reference proteome</keyword>
<dbReference type="OrthoDB" id="5335024at2"/>
<evidence type="ECO:0000313" key="4">
    <source>
        <dbReference type="Proteomes" id="UP000233248"/>
    </source>
</evidence>
<gene>
    <name evidence="3" type="ORF">CP960_05715</name>
</gene>
<reference evidence="3 4" key="1">
    <citation type="submission" date="2017-09" db="EMBL/GenBank/DDBJ databases">
        <title>Genomics of the genus Arcobacter.</title>
        <authorList>
            <person name="Perez-Cataluna A."/>
            <person name="Figueras M.J."/>
            <person name="Salas-Masso N."/>
        </authorList>
    </citation>
    <scope>NUCLEOTIDE SEQUENCE [LARGE SCALE GENOMIC DNA]</scope>
    <source>
        <strain evidence="3 4">DSM 18005</strain>
    </source>
</reference>
<dbReference type="Pfam" id="PF04773">
    <property type="entry name" value="FecR"/>
    <property type="match status" value="1"/>
</dbReference>
<dbReference type="PANTHER" id="PTHR38731">
    <property type="entry name" value="LIPL45-RELATED LIPOPROTEIN-RELATED"/>
    <property type="match status" value="1"/>
</dbReference>